<dbReference type="PANTHER" id="PTHR43156:SF2">
    <property type="entry name" value="STAGE II SPORULATION PROTEIN E"/>
    <property type="match status" value="1"/>
</dbReference>
<dbReference type="InterPro" id="IPR029151">
    <property type="entry name" value="Sensor-like_sf"/>
</dbReference>
<evidence type="ECO:0000256" key="3">
    <source>
        <dbReference type="ARBA" id="ARBA00022692"/>
    </source>
</evidence>
<dbReference type="GO" id="GO:0007165">
    <property type="term" value="P:signal transduction"/>
    <property type="evidence" value="ECO:0007669"/>
    <property type="project" value="InterPro"/>
</dbReference>
<reference evidence="9 10" key="1">
    <citation type="submission" date="2016-10" db="EMBL/GenBank/DDBJ databases">
        <authorList>
            <person name="Varghese N."/>
            <person name="Submissions S."/>
        </authorList>
    </citation>
    <scope>NUCLEOTIDE SEQUENCE [LARGE SCALE GENOMIC DNA]</scope>
    <source>
        <strain evidence="9 10">22B</strain>
    </source>
</reference>
<feature type="transmembrane region" description="Helical" evidence="7">
    <location>
        <begin position="378"/>
        <end position="398"/>
    </location>
</feature>
<dbReference type="SUPFAM" id="SSF158472">
    <property type="entry name" value="HAMP domain-like"/>
    <property type="match status" value="1"/>
</dbReference>
<dbReference type="InterPro" id="IPR001932">
    <property type="entry name" value="PPM-type_phosphatase-like_dom"/>
</dbReference>
<evidence type="ECO:0000256" key="7">
    <source>
        <dbReference type="SAM" id="Phobius"/>
    </source>
</evidence>
<name>A0A662Z5T8_9GAMM</name>
<dbReference type="EMBL" id="FOSF01000001">
    <property type="protein sequence ID" value="SFJ73499.1"/>
    <property type="molecule type" value="Genomic_DNA"/>
</dbReference>
<sequence length="724" mass="82729">MERSTSLRRKLTFAALFGSVLFIIGFTVFSFIRSYFLLNEIDSLENYSLNNITNRAEKYALREEERRLTVQNEAISNLLSTEFRQISEDVSMLRDTFVSFLEHPEKIQPRTLPNALYEDVKSETPYVHYSQRLLKNGLTQQLEKEIKAGSNIADLTPFFTDYYKCLFFGSESGYTIAEYVMNHTTDLVPVSKEPFRHTYDPVSRIWYQKGKDYEDTGFTDVYIAQTGDMTVSCISPYFVNGRFHGVMGVDCSPKWVSDLVKSIAVDEGDLYFVLSNKGEVLFVNFDSDIIKVTLGVDIRNSDEKSLAKIAEKMVEHKKGFDSVTISEKDYFVAYSPIKNVNWSFASLIPVEQVYAPSIEIKSHLLNIKDTYYSNLKNSIILVVFSTSVVVLLLLFFIFRRIIRLSDFIVNPIIRLTRDVNEFAEGNLDKRLQLDSHDEISNIAESFNSLAQKLQDNINDLSVISEQKKRLDAEVNVVNEILMNYLPDNFSILNKYGFDLFAKEYPAKSSGGDFYDFYLLDNQHVVVSIGDVSGRGVPSALFMMTSKSVIKSFCRMNSDLSLGDILYKANNCLHEHNTEQMYVALFICIIDLYTGRMEYVNSGHYAPYIYRAESGSGNFLTNERIDSIMAINANVSFHSNNTVLNPGDMLYMYTDGIISENSLKGEKFDEKKLTEAVLKAKENNMTSKEIVEFSYKSAVDFIGRDVFSDDVALLCLRRKQKCENK</sequence>
<dbReference type="Pfam" id="PF00672">
    <property type="entry name" value="HAMP"/>
    <property type="match status" value="1"/>
</dbReference>
<feature type="domain" description="HAMP" evidence="8">
    <location>
        <begin position="406"/>
        <end position="458"/>
    </location>
</feature>
<dbReference type="SUPFAM" id="SSF103190">
    <property type="entry name" value="Sensory domain-like"/>
    <property type="match status" value="1"/>
</dbReference>
<dbReference type="InterPro" id="IPR033479">
    <property type="entry name" value="dCache_1"/>
</dbReference>
<organism evidence="9 10">
    <name type="scientific">Succinivibrio dextrinosolvens</name>
    <dbReference type="NCBI Taxonomy" id="83771"/>
    <lineage>
        <taxon>Bacteria</taxon>
        <taxon>Pseudomonadati</taxon>
        <taxon>Pseudomonadota</taxon>
        <taxon>Gammaproteobacteria</taxon>
        <taxon>Aeromonadales</taxon>
        <taxon>Succinivibrionaceae</taxon>
        <taxon>Succinivibrio</taxon>
    </lineage>
</organism>
<dbReference type="PANTHER" id="PTHR43156">
    <property type="entry name" value="STAGE II SPORULATION PROTEIN E-RELATED"/>
    <property type="match status" value="1"/>
</dbReference>
<evidence type="ECO:0000256" key="5">
    <source>
        <dbReference type="ARBA" id="ARBA00022989"/>
    </source>
</evidence>
<evidence type="ECO:0000259" key="8">
    <source>
        <dbReference type="PROSITE" id="PS50885"/>
    </source>
</evidence>
<keyword evidence="4" id="KW-0378">Hydrolase</keyword>
<dbReference type="Gene3D" id="3.30.450.20">
    <property type="entry name" value="PAS domain"/>
    <property type="match status" value="2"/>
</dbReference>
<dbReference type="GO" id="GO:0005886">
    <property type="term" value="C:plasma membrane"/>
    <property type="evidence" value="ECO:0007669"/>
    <property type="project" value="UniProtKB-SubCell"/>
</dbReference>
<keyword evidence="5 7" id="KW-1133">Transmembrane helix</keyword>
<dbReference type="Gene3D" id="3.60.40.10">
    <property type="entry name" value="PPM-type phosphatase domain"/>
    <property type="match status" value="1"/>
</dbReference>
<dbReference type="SMART" id="SM00331">
    <property type="entry name" value="PP2C_SIG"/>
    <property type="match status" value="1"/>
</dbReference>
<evidence type="ECO:0000256" key="1">
    <source>
        <dbReference type="ARBA" id="ARBA00004651"/>
    </source>
</evidence>
<accession>A0A662Z5T8</accession>
<evidence type="ECO:0000313" key="9">
    <source>
        <dbReference type="EMBL" id="SFJ73499.1"/>
    </source>
</evidence>
<dbReference type="InterPro" id="IPR052016">
    <property type="entry name" value="Bact_Sigma-Reg"/>
</dbReference>
<protein>
    <submittedName>
        <fullName evidence="9">Serine phosphatase RsbU, regulator of sigma subunit</fullName>
    </submittedName>
</protein>
<dbReference type="CDD" id="cd06225">
    <property type="entry name" value="HAMP"/>
    <property type="match status" value="1"/>
</dbReference>
<dbReference type="CDD" id="cd12912">
    <property type="entry name" value="PDC2_MCP_like"/>
    <property type="match status" value="1"/>
</dbReference>
<evidence type="ECO:0000256" key="2">
    <source>
        <dbReference type="ARBA" id="ARBA00022475"/>
    </source>
</evidence>
<dbReference type="InterPro" id="IPR003660">
    <property type="entry name" value="HAMP_dom"/>
</dbReference>
<keyword evidence="3 7" id="KW-0812">Transmembrane</keyword>
<dbReference type="RefSeq" id="WP_074837896.1">
    <property type="nucleotide sequence ID" value="NZ_CP047056.1"/>
</dbReference>
<dbReference type="AlphaFoldDB" id="A0A662Z5T8"/>
<dbReference type="Pfam" id="PF07228">
    <property type="entry name" value="SpoIIE"/>
    <property type="match status" value="1"/>
</dbReference>
<dbReference type="SUPFAM" id="SSF81606">
    <property type="entry name" value="PP2C-like"/>
    <property type="match status" value="1"/>
</dbReference>
<dbReference type="SMART" id="SM00304">
    <property type="entry name" value="HAMP"/>
    <property type="match status" value="1"/>
</dbReference>
<dbReference type="OrthoDB" id="9811749at2"/>
<keyword evidence="2" id="KW-1003">Cell membrane</keyword>
<keyword evidence="6 7" id="KW-0472">Membrane</keyword>
<comment type="subcellular location">
    <subcellularLocation>
        <location evidence="1">Cell membrane</location>
        <topology evidence="1">Multi-pass membrane protein</topology>
    </subcellularLocation>
</comment>
<gene>
    <name evidence="9" type="ORF">SAMN04487865_100182</name>
</gene>
<keyword evidence="10" id="KW-1185">Reference proteome</keyword>
<dbReference type="PROSITE" id="PS50885">
    <property type="entry name" value="HAMP"/>
    <property type="match status" value="1"/>
</dbReference>
<evidence type="ECO:0000256" key="6">
    <source>
        <dbReference type="ARBA" id="ARBA00023136"/>
    </source>
</evidence>
<proteinExistence type="predicted"/>
<dbReference type="InterPro" id="IPR036457">
    <property type="entry name" value="PPM-type-like_dom_sf"/>
</dbReference>
<dbReference type="GO" id="GO:0016791">
    <property type="term" value="F:phosphatase activity"/>
    <property type="evidence" value="ECO:0007669"/>
    <property type="project" value="TreeGrafter"/>
</dbReference>
<feature type="transmembrane region" description="Helical" evidence="7">
    <location>
        <begin position="12"/>
        <end position="32"/>
    </location>
</feature>
<evidence type="ECO:0000256" key="4">
    <source>
        <dbReference type="ARBA" id="ARBA00022801"/>
    </source>
</evidence>
<dbReference type="Proteomes" id="UP000243374">
    <property type="component" value="Unassembled WGS sequence"/>
</dbReference>
<dbReference type="Pfam" id="PF02743">
    <property type="entry name" value="dCache_1"/>
    <property type="match status" value="1"/>
</dbReference>
<dbReference type="Gene3D" id="6.10.340.10">
    <property type="match status" value="1"/>
</dbReference>
<evidence type="ECO:0000313" key="10">
    <source>
        <dbReference type="Proteomes" id="UP000243374"/>
    </source>
</evidence>